<reference evidence="4" key="1">
    <citation type="submission" date="2024-06" db="EMBL/GenBank/DDBJ databases">
        <title>Methylostella associata gen. nov., sp. nov., a novel Ancalomicrobiaceae-affiliated facultatively methylotrophic bacteria that feed on methanotrophs of the genus Methylococcus.</title>
        <authorList>
            <person name="Saltykova V."/>
            <person name="Danilova O.V."/>
            <person name="Oshkin I.Y."/>
            <person name="Belova S.E."/>
            <person name="Pimenov N.V."/>
            <person name="Dedysh S.N."/>
        </authorList>
    </citation>
    <scope>NUCLEOTIDE SEQUENCE</scope>
    <source>
        <strain evidence="4">S20</strain>
    </source>
</reference>
<dbReference type="GO" id="GO:0006635">
    <property type="term" value="P:fatty acid beta-oxidation"/>
    <property type="evidence" value="ECO:0007669"/>
    <property type="project" value="TreeGrafter"/>
</dbReference>
<gene>
    <name evidence="4" type="ORF">ABS361_04185</name>
</gene>
<keyword evidence="2" id="KW-0456">Lyase</keyword>
<dbReference type="EMBL" id="CP158568">
    <property type="protein sequence ID" value="XBY45491.1"/>
    <property type="molecule type" value="Genomic_DNA"/>
</dbReference>
<organism evidence="4">
    <name type="scientific">Methyloraptor flagellatus</name>
    <dbReference type="NCBI Taxonomy" id="3162530"/>
    <lineage>
        <taxon>Bacteria</taxon>
        <taxon>Pseudomonadati</taxon>
        <taxon>Pseudomonadota</taxon>
        <taxon>Alphaproteobacteria</taxon>
        <taxon>Hyphomicrobiales</taxon>
        <taxon>Ancalomicrobiaceae</taxon>
        <taxon>Methyloraptor</taxon>
    </lineage>
</organism>
<evidence type="ECO:0000256" key="3">
    <source>
        <dbReference type="RuleBase" id="RU003707"/>
    </source>
</evidence>
<evidence type="ECO:0000256" key="1">
    <source>
        <dbReference type="ARBA" id="ARBA00005254"/>
    </source>
</evidence>
<dbReference type="Pfam" id="PF00378">
    <property type="entry name" value="ECH_1"/>
    <property type="match status" value="1"/>
</dbReference>
<dbReference type="PANTHER" id="PTHR11941">
    <property type="entry name" value="ENOYL-COA HYDRATASE-RELATED"/>
    <property type="match status" value="1"/>
</dbReference>
<dbReference type="Gene3D" id="1.10.12.10">
    <property type="entry name" value="Lyase 2-enoyl-coa Hydratase, Chain A, domain 2"/>
    <property type="match status" value="1"/>
</dbReference>
<dbReference type="GO" id="GO:0016829">
    <property type="term" value="F:lyase activity"/>
    <property type="evidence" value="ECO:0007669"/>
    <property type="project" value="UniProtKB-KW"/>
</dbReference>
<dbReference type="InterPro" id="IPR014748">
    <property type="entry name" value="Enoyl-CoA_hydra_C"/>
</dbReference>
<dbReference type="NCBIfam" id="NF004781">
    <property type="entry name" value="PRK06127.1"/>
    <property type="match status" value="1"/>
</dbReference>
<proteinExistence type="inferred from homology"/>
<dbReference type="SUPFAM" id="SSF52096">
    <property type="entry name" value="ClpP/crotonase"/>
    <property type="match status" value="1"/>
</dbReference>
<name>A0AAU7XEK1_9HYPH</name>
<dbReference type="PROSITE" id="PS00166">
    <property type="entry name" value="ENOYL_COA_HYDRATASE"/>
    <property type="match status" value="1"/>
</dbReference>
<dbReference type="RefSeq" id="WP_407050584.1">
    <property type="nucleotide sequence ID" value="NZ_CP158568.1"/>
</dbReference>
<dbReference type="InterPro" id="IPR029045">
    <property type="entry name" value="ClpP/crotonase-like_dom_sf"/>
</dbReference>
<comment type="similarity">
    <text evidence="1 3">Belongs to the enoyl-CoA hydratase/isomerase family.</text>
</comment>
<accession>A0AAU7XEK1</accession>
<evidence type="ECO:0000256" key="2">
    <source>
        <dbReference type="ARBA" id="ARBA00023239"/>
    </source>
</evidence>
<dbReference type="PANTHER" id="PTHR11941:SF54">
    <property type="entry name" value="ENOYL-COA HYDRATASE, MITOCHONDRIAL"/>
    <property type="match status" value="1"/>
</dbReference>
<dbReference type="KEGG" id="mflg:ABS361_04185"/>
<dbReference type="CDD" id="cd06558">
    <property type="entry name" value="crotonase-like"/>
    <property type="match status" value="1"/>
</dbReference>
<sequence>MTAAARPLETGDRRIRVEVEAPIGFLVIDNPERRNAIALDMWRAIPDAIAALDAAEDVRVIVIRGAGDLAFVSGADISEFATVRRDAESARAYEAANARAFASIREAKKPTIAMIRGFCLGGGMGVAVATDLRIAADDAVFGIPAARLGVGYPPECIRDVVNAVGPMRAKELFFTARRIDAARAAAIGLVAAVHPVADLEAETRRLANEIGRNAPLTIRAAKAAIDAVAGDPAELNMAALGELTDACFDSADFAEGRGAFLEKREPVFRGV</sequence>
<dbReference type="AlphaFoldDB" id="A0AAU7XEK1"/>
<dbReference type="InterPro" id="IPR018376">
    <property type="entry name" value="Enoyl-CoA_hyd/isom_CS"/>
</dbReference>
<dbReference type="InterPro" id="IPR001753">
    <property type="entry name" value="Enoyl-CoA_hydra/iso"/>
</dbReference>
<protein>
    <submittedName>
        <fullName evidence="4">Enoyl-CoA hydratase</fullName>
    </submittedName>
</protein>
<evidence type="ECO:0000313" key="4">
    <source>
        <dbReference type="EMBL" id="XBY45491.1"/>
    </source>
</evidence>
<dbReference type="Gene3D" id="3.90.226.10">
    <property type="entry name" value="2-enoyl-CoA Hydratase, Chain A, domain 1"/>
    <property type="match status" value="1"/>
</dbReference>